<dbReference type="Gene3D" id="1.25.40.10">
    <property type="entry name" value="Tetratricopeptide repeat domain"/>
    <property type="match status" value="1"/>
</dbReference>
<gene>
    <name evidence="1" type="ORF">BAL341_878</name>
</gene>
<evidence type="ECO:0000313" key="1">
    <source>
        <dbReference type="EMBL" id="VHO02536.1"/>
    </source>
</evidence>
<name>A0A486XLJ3_9GAMM</name>
<dbReference type="SUPFAM" id="SSF81901">
    <property type="entry name" value="HCP-like"/>
    <property type="match status" value="1"/>
</dbReference>
<dbReference type="SMART" id="SM00671">
    <property type="entry name" value="SEL1"/>
    <property type="match status" value="3"/>
</dbReference>
<organism evidence="1">
    <name type="scientific">Rheinheimera sp. BAL341</name>
    <dbReference type="NCBI Taxonomy" id="1708203"/>
    <lineage>
        <taxon>Bacteria</taxon>
        <taxon>Pseudomonadati</taxon>
        <taxon>Pseudomonadota</taxon>
        <taxon>Gammaproteobacteria</taxon>
        <taxon>Chromatiales</taxon>
        <taxon>Chromatiaceae</taxon>
        <taxon>Rheinheimera</taxon>
    </lineage>
</organism>
<reference evidence="1" key="1">
    <citation type="submission" date="2019-04" db="EMBL/GenBank/DDBJ databases">
        <authorList>
            <person name="Brambilla D."/>
        </authorList>
    </citation>
    <scope>NUCLEOTIDE SEQUENCE</scope>
    <source>
        <strain evidence="1">BAL1</strain>
    </source>
</reference>
<dbReference type="Pfam" id="PF08238">
    <property type="entry name" value="Sel1"/>
    <property type="match status" value="3"/>
</dbReference>
<dbReference type="PANTHER" id="PTHR11102">
    <property type="entry name" value="SEL-1-LIKE PROTEIN"/>
    <property type="match status" value="1"/>
</dbReference>
<dbReference type="EMBL" id="CAAJGR010000072">
    <property type="protein sequence ID" value="VHO02536.1"/>
    <property type="molecule type" value="Genomic_DNA"/>
</dbReference>
<keyword evidence="1" id="KW-0966">Cell projection</keyword>
<dbReference type="InterPro" id="IPR006597">
    <property type="entry name" value="Sel1-like"/>
</dbReference>
<keyword evidence="1" id="KW-0969">Cilium</keyword>
<proteinExistence type="predicted"/>
<accession>A0A486XLJ3</accession>
<sequence length="220" mass="24897">MADKGLSDNFQAWHMTKLSGLILTLQLVFSVAASAQELEAIQLYSQDELLALIRSNSHLQRVRQDDCQLVRDIEARADIMQLPAYQFLYGDMLAYAVCVPRNIERGWDLMLQAASQGLPEGLEQVGRYYHIGRFVQQDLDKAIVYLREAAALGNLNARLRLAQILVDGHGSPVDFEQSYRWLHHAVTADEKTHKQIQQLLTKLAQKMPARVVANAKRSVK</sequence>
<protein>
    <submittedName>
        <fullName evidence="1">Sodium-type flagellar protein MotX</fullName>
    </submittedName>
</protein>
<dbReference type="PANTHER" id="PTHR11102:SF160">
    <property type="entry name" value="ERAD-ASSOCIATED E3 UBIQUITIN-PROTEIN LIGASE COMPONENT HRD3"/>
    <property type="match status" value="1"/>
</dbReference>
<dbReference type="InterPro" id="IPR050767">
    <property type="entry name" value="Sel1_AlgK"/>
</dbReference>
<dbReference type="InterPro" id="IPR011990">
    <property type="entry name" value="TPR-like_helical_dom_sf"/>
</dbReference>
<dbReference type="AlphaFoldDB" id="A0A486XLJ3"/>
<keyword evidence="1" id="KW-0282">Flagellum</keyword>